<dbReference type="Proteomes" id="UP000035763">
    <property type="component" value="Unassembled WGS sequence"/>
</dbReference>
<comment type="caution">
    <text evidence="1">The sequence shown here is derived from an EMBL/GenBank/DDBJ whole genome shotgun (WGS) entry which is preliminary data.</text>
</comment>
<name>W6K0H6_9MICO</name>
<reference evidence="1 2" key="1">
    <citation type="journal article" date="2013" name="ISME J.">
        <title>A metabolic model for members of the genus Tetrasphaera involved in enhanced biological phosphorus removal.</title>
        <authorList>
            <person name="Kristiansen R."/>
            <person name="Nguyen H.T.T."/>
            <person name="Saunders A.M."/>
            <person name="Nielsen J.L."/>
            <person name="Wimmer R."/>
            <person name="Le V.Q."/>
            <person name="McIlroy S.J."/>
            <person name="Petrovski S."/>
            <person name="Seviour R.J."/>
            <person name="Calteau A."/>
            <person name="Nielsen K.L."/>
            <person name="Nielsen P.H."/>
        </authorList>
    </citation>
    <scope>NUCLEOTIDE SEQUENCE [LARGE SCALE GENOMIC DNA]</scope>
    <source>
        <strain evidence="1 2">Ben110</strain>
    </source>
</reference>
<keyword evidence="2" id="KW-1185">Reference proteome</keyword>
<protein>
    <submittedName>
        <fullName evidence="1">Uncharacterized protein</fullName>
    </submittedName>
</protein>
<dbReference type="EMBL" id="CAJA01000014">
    <property type="protein sequence ID" value="CCH71814.1"/>
    <property type="molecule type" value="Genomic_DNA"/>
</dbReference>
<dbReference type="AlphaFoldDB" id="W6K0H6"/>
<organism evidence="1 2">
    <name type="scientific">Nostocoides australiense Ben110</name>
    <dbReference type="NCBI Taxonomy" id="1193182"/>
    <lineage>
        <taxon>Bacteria</taxon>
        <taxon>Bacillati</taxon>
        <taxon>Actinomycetota</taxon>
        <taxon>Actinomycetes</taxon>
        <taxon>Micrococcales</taxon>
        <taxon>Intrasporangiaceae</taxon>
        <taxon>Nostocoides</taxon>
    </lineage>
</organism>
<proteinExistence type="predicted"/>
<sequence>MPALLIHPACHITMQTHHTPENESALS</sequence>
<gene>
    <name evidence="1" type="ORF">BN11_1100003</name>
</gene>
<accession>W6K0H6</accession>
<evidence type="ECO:0000313" key="2">
    <source>
        <dbReference type="Proteomes" id="UP000035763"/>
    </source>
</evidence>
<evidence type="ECO:0000313" key="1">
    <source>
        <dbReference type="EMBL" id="CCH71814.1"/>
    </source>
</evidence>